<organism evidence="3 4">
    <name type="scientific">Hymenobacter aranciens</name>
    <dbReference type="NCBI Taxonomy" id="3063996"/>
    <lineage>
        <taxon>Bacteria</taxon>
        <taxon>Pseudomonadati</taxon>
        <taxon>Bacteroidota</taxon>
        <taxon>Cytophagia</taxon>
        <taxon>Cytophagales</taxon>
        <taxon>Hymenobacteraceae</taxon>
        <taxon>Hymenobacter</taxon>
    </lineage>
</organism>
<dbReference type="RefSeq" id="WP_305008289.1">
    <property type="nucleotide sequence ID" value="NZ_JAUQSY010000015.1"/>
</dbReference>
<evidence type="ECO:0000313" key="4">
    <source>
        <dbReference type="Proteomes" id="UP001176429"/>
    </source>
</evidence>
<name>A0ABT9BIQ7_9BACT</name>
<sequence length="105" mass="10865">MKKATLLLALCAFAFAANAQTTPTTDVDRRANGTVKTTTTNPDGSEVTVKSGRTNTGEVIAAGERGTKKAARKTGSAVKKGARKTKTAVQRGSNKVAEKAKDVAD</sequence>
<feature type="compositionally biased region" description="Basic and acidic residues" evidence="1">
    <location>
        <begin position="96"/>
        <end position="105"/>
    </location>
</feature>
<keyword evidence="4" id="KW-1185">Reference proteome</keyword>
<feature type="signal peptide" evidence="2">
    <location>
        <begin position="1"/>
        <end position="19"/>
    </location>
</feature>
<gene>
    <name evidence="3" type="ORF">Q5H93_19280</name>
</gene>
<comment type="caution">
    <text evidence="3">The sequence shown here is derived from an EMBL/GenBank/DDBJ whole genome shotgun (WGS) entry which is preliminary data.</text>
</comment>
<proteinExistence type="predicted"/>
<evidence type="ECO:0000256" key="1">
    <source>
        <dbReference type="SAM" id="MobiDB-lite"/>
    </source>
</evidence>
<dbReference type="EMBL" id="JAUQSY010000015">
    <property type="protein sequence ID" value="MDO7876897.1"/>
    <property type="molecule type" value="Genomic_DNA"/>
</dbReference>
<evidence type="ECO:0008006" key="5">
    <source>
        <dbReference type="Google" id="ProtNLM"/>
    </source>
</evidence>
<protein>
    <recommendedName>
        <fullName evidence="5">Cell envelope biogenesis protein TolA</fullName>
    </recommendedName>
</protein>
<feature type="compositionally biased region" description="Polar residues" evidence="1">
    <location>
        <begin position="34"/>
        <end position="43"/>
    </location>
</feature>
<reference evidence="3" key="1">
    <citation type="submission" date="2023-07" db="EMBL/GenBank/DDBJ databases">
        <authorList>
            <person name="Kim M.K."/>
        </authorList>
    </citation>
    <scope>NUCLEOTIDE SEQUENCE</scope>
    <source>
        <strain evidence="3">ASUV-10-1</strain>
    </source>
</reference>
<evidence type="ECO:0000256" key="2">
    <source>
        <dbReference type="SAM" id="SignalP"/>
    </source>
</evidence>
<feature type="region of interest" description="Disordered" evidence="1">
    <location>
        <begin position="21"/>
        <end position="105"/>
    </location>
</feature>
<accession>A0ABT9BIQ7</accession>
<dbReference type="Proteomes" id="UP001176429">
    <property type="component" value="Unassembled WGS sequence"/>
</dbReference>
<feature type="chain" id="PRO_5047493018" description="Cell envelope biogenesis protein TolA" evidence="2">
    <location>
        <begin position="20"/>
        <end position="105"/>
    </location>
</feature>
<keyword evidence="2" id="KW-0732">Signal</keyword>
<evidence type="ECO:0000313" key="3">
    <source>
        <dbReference type="EMBL" id="MDO7876897.1"/>
    </source>
</evidence>